<dbReference type="AlphaFoldDB" id="B4VV30"/>
<dbReference type="SUPFAM" id="SSF140869">
    <property type="entry name" value="GUN4-like"/>
    <property type="match status" value="1"/>
</dbReference>
<proteinExistence type="predicted"/>
<dbReference type="HOGENOM" id="CLU_009233_0_0_3"/>
<dbReference type="STRING" id="118168.MC7420_4206"/>
<evidence type="ECO:0000313" key="4">
    <source>
        <dbReference type="Proteomes" id="UP000003835"/>
    </source>
</evidence>
<dbReference type="InterPro" id="IPR027417">
    <property type="entry name" value="P-loop_NTPase"/>
</dbReference>
<dbReference type="EMBL" id="DS989854">
    <property type="protein sequence ID" value="EDX74221.1"/>
    <property type="molecule type" value="Genomic_DNA"/>
</dbReference>
<dbReference type="Pfam" id="PF05419">
    <property type="entry name" value="GUN4"/>
    <property type="match status" value="1"/>
</dbReference>
<dbReference type="eggNOG" id="COG1262">
    <property type="taxonomic scope" value="Bacteria"/>
</dbReference>
<gene>
    <name evidence="3" type="ORF">MC7420_4206</name>
</gene>
<evidence type="ECO:0000259" key="2">
    <source>
        <dbReference type="PROSITE" id="PS50837"/>
    </source>
</evidence>
<sequence>MTNKQPLPSSVPQTQPSLPSRREARQRRIQTLLKYLGFPSSGIGVATTFNFIRLGQWDKAALSGLLTVSVTLLAIGGKFVSEVINRVLDKIEARLEQLVDPLADWIVNQLETFIIRQWWRLTSQFQGKYYQSLIYACRDYRTQGLKTKGPFTLDLEQVFVPLRITPESAERISGEMMRRDGGSQELSIWDILVASGTQPTYRSLAIIAAPGSGKTTLLEHLTLTYAKNRHRHYHKQAPKLMPILVYLREMADAIASSDFTLAELIEQQESIRKLSPPPQWFAGKLRHRDCLVMFDGLDEVADESQRQMISRWVNQQIQDYPNTRFILTSRPFGYQSAPISSVKAILEVQPFNLQQMQQFIQNWYVQREIMSRLGKDDPGVREVANRQAYDLIQRIQTSPPLAAMALNPLLLTMIATVHCYRGALPGRRVELYDEICDVLLGKRSEYKGIIEPLTAHQKKTVLQVLALGLMEQNTREFSLEQASQIIQTELAKVAGTQLTPAAFLENIENVSGLIIEREPGHYEFSHKSFQEYLAAVQIKDSHQDSLLIQNIHHDWWAETLRLYATQSNATPLIHAALDQPTVVSLKLALDCAEEGLRVDPEVREDLKQRLEAGLTSPDSAIAQLAAEVKLARRLGNFLRIDQTLEIDTSYVTYAEYDLFLNALEKAGEPYQPSQESTHLFTPKEAETPIQGLTITQKNRFCAWLNWHNSETLANGTISHYRLPTPTEFNHYPIPDDTLRESGLRLVRYQLPLPYRQLAYLLACGQWQAANTETAQIMRQIAGQENRGWLNDNDIKKFPPTDLNQIDQLWYHYSAGQFGFQVQRDLYTQVGGKPRDYNYNTYKQFSDRVGWYVPEKDEWRTPADLTFSLNAPPGHLPCGGWLDMGGSKSNQTPLFAGWAILVTLFWRI</sequence>
<dbReference type="Gene3D" id="3.40.50.300">
    <property type="entry name" value="P-loop containing nucleotide triphosphate hydrolases"/>
    <property type="match status" value="1"/>
</dbReference>
<dbReference type="Gene3D" id="1.10.10.1770">
    <property type="entry name" value="Gun4-like"/>
    <property type="match status" value="1"/>
</dbReference>
<dbReference type="PANTHER" id="PTHR34800:SF1">
    <property type="entry name" value="TETRAPYRROLE-BINDING PROTEIN, CHLOROPLASTIC"/>
    <property type="match status" value="1"/>
</dbReference>
<protein>
    <submittedName>
        <fullName evidence="3">GUN4-like family</fullName>
    </submittedName>
</protein>
<dbReference type="Pfam" id="PF05729">
    <property type="entry name" value="NACHT"/>
    <property type="match status" value="1"/>
</dbReference>
<dbReference type="PANTHER" id="PTHR34800">
    <property type="entry name" value="TETRAPYRROLE-BINDING PROTEIN, CHLOROPLASTIC"/>
    <property type="match status" value="1"/>
</dbReference>
<organism evidence="3 4">
    <name type="scientific">Coleofasciculus chthonoplastes PCC 7420</name>
    <dbReference type="NCBI Taxonomy" id="118168"/>
    <lineage>
        <taxon>Bacteria</taxon>
        <taxon>Bacillati</taxon>
        <taxon>Cyanobacteriota</taxon>
        <taxon>Cyanophyceae</taxon>
        <taxon>Coleofasciculales</taxon>
        <taxon>Coleofasciculaceae</taxon>
        <taxon>Coleofasciculus</taxon>
    </lineage>
</organism>
<dbReference type="Proteomes" id="UP000003835">
    <property type="component" value="Unassembled WGS sequence"/>
</dbReference>
<dbReference type="PROSITE" id="PS50837">
    <property type="entry name" value="NACHT"/>
    <property type="match status" value="1"/>
</dbReference>
<keyword evidence="4" id="KW-1185">Reference proteome</keyword>
<accession>B4VV30</accession>
<dbReference type="SUPFAM" id="SSF52540">
    <property type="entry name" value="P-loop containing nucleoside triphosphate hydrolases"/>
    <property type="match status" value="1"/>
</dbReference>
<feature type="compositionally biased region" description="Polar residues" evidence="1">
    <location>
        <begin position="1"/>
        <end position="18"/>
    </location>
</feature>
<reference evidence="3 4" key="1">
    <citation type="submission" date="2008-07" db="EMBL/GenBank/DDBJ databases">
        <authorList>
            <person name="Tandeau de Marsac N."/>
            <person name="Ferriera S."/>
            <person name="Johnson J."/>
            <person name="Kravitz S."/>
            <person name="Beeson K."/>
            <person name="Sutton G."/>
            <person name="Rogers Y.-H."/>
            <person name="Friedman R."/>
            <person name="Frazier M."/>
            <person name="Venter J.C."/>
        </authorList>
    </citation>
    <scope>NUCLEOTIDE SEQUENCE [LARGE SCALE GENOMIC DNA]</scope>
    <source>
        <strain evidence="3 4">PCC 7420</strain>
    </source>
</reference>
<dbReference type="eggNOG" id="COG5635">
    <property type="taxonomic scope" value="Bacteria"/>
</dbReference>
<evidence type="ECO:0000256" key="1">
    <source>
        <dbReference type="SAM" id="MobiDB-lite"/>
    </source>
</evidence>
<dbReference type="InterPro" id="IPR037215">
    <property type="entry name" value="GUN4-like_sf"/>
</dbReference>
<dbReference type="RefSeq" id="WP_006102526.1">
    <property type="nucleotide sequence ID" value="NZ_DS989854.1"/>
</dbReference>
<dbReference type="OrthoDB" id="135105at2"/>
<dbReference type="Gene3D" id="1.25.40.620">
    <property type="match status" value="1"/>
</dbReference>
<dbReference type="InterPro" id="IPR007111">
    <property type="entry name" value="NACHT_NTPase"/>
</dbReference>
<name>B4VV30_9CYAN</name>
<feature type="domain" description="NACHT" evidence="2">
    <location>
        <begin position="202"/>
        <end position="331"/>
    </location>
</feature>
<dbReference type="CDD" id="cd16383">
    <property type="entry name" value="GUN4"/>
    <property type="match status" value="1"/>
</dbReference>
<dbReference type="InterPro" id="IPR008629">
    <property type="entry name" value="GUN4-like"/>
</dbReference>
<dbReference type="GO" id="GO:0046906">
    <property type="term" value="F:tetrapyrrole binding"/>
    <property type="evidence" value="ECO:0007669"/>
    <property type="project" value="TreeGrafter"/>
</dbReference>
<evidence type="ECO:0000313" key="3">
    <source>
        <dbReference type="EMBL" id="EDX74221.1"/>
    </source>
</evidence>
<feature type="region of interest" description="Disordered" evidence="1">
    <location>
        <begin position="1"/>
        <end position="22"/>
    </location>
</feature>